<dbReference type="KEGG" id="csh:Closa_1828"/>
<gene>
    <name evidence="2" type="ordered locus">Closa_1828</name>
</gene>
<dbReference type="SMART" id="SM00882">
    <property type="entry name" value="CoA_trans"/>
    <property type="match status" value="1"/>
</dbReference>
<dbReference type="OrthoDB" id="9777193at2"/>
<dbReference type="RefSeq" id="WP_013272500.1">
    <property type="nucleotide sequence ID" value="NC_014376.1"/>
</dbReference>
<dbReference type="Pfam" id="PF01144">
    <property type="entry name" value="CoA_trans"/>
    <property type="match status" value="1"/>
</dbReference>
<evidence type="ECO:0000313" key="2">
    <source>
        <dbReference type="EMBL" id="ADL04411.1"/>
    </source>
</evidence>
<keyword evidence="3" id="KW-1185">Reference proteome</keyword>
<name>D9QZG0_LACSW</name>
<evidence type="ECO:0000313" key="3">
    <source>
        <dbReference type="Proteomes" id="UP000001662"/>
    </source>
</evidence>
<dbReference type="STRING" id="610130.Closa_1828"/>
<dbReference type="Gene3D" id="3.30.30.40">
    <property type="match status" value="1"/>
</dbReference>
<dbReference type="Gene3D" id="3.40.1080.10">
    <property type="entry name" value="Glutaconate Coenzyme A-transferase"/>
    <property type="match status" value="1"/>
</dbReference>
<dbReference type="InterPro" id="IPR004165">
    <property type="entry name" value="CoA_trans_fam_I"/>
</dbReference>
<dbReference type="PANTHER" id="PTHR43293">
    <property type="entry name" value="ACETATE COA-TRANSFERASE YDIF"/>
    <property type="match status" value="1"/>
</dbReference>
<dbReference type="InterPro" id="IPR037171">
    <property type="entry name" value="NagB/RpiA_transferase-like"/>
</dbReference>
<dbReference type="PaxDb" id="610130-Closa_1828"/>
<keyword evidence="2" id="KW-0808">Transferase</keyword>
<dbReference type="SUPFAM" id="SSF100950">
    <property type="entry name" value="NagB/RpiA/CoA transferase-like"/>
    <property type="match status" value="1"/>
</dbReference>
<dbReference type="HOGENOM" id="CLU_049557_0_0_9"/>
<reference evidence="2" key="1">
    <citation type="submission" date="2010-07" db="EMBL/GenBank/DDBJ databases">
        <title>Complete sequence of Clostridium saccharolyticum WM1.</title>
        <authorList>
            <consortium name="US DOE Joint Genome Institute"/>
            <person name="Lucas S."/>
            <person name="Copeland A."/>
            <person name="Lapidus A."/>
            <person name="Cheng J.-F."/>
            <person name="Bruce D."/>
            <person name="Goodwin L."/>
            <person name="Pitluck S."/>
            <person name="Chertkov O."/>
            <person name="Detter J.C."/>
            <person name="Han C."/>
            <person name="Tapia R."/>
            <person name="Land M."/>
            <person name="Hauser L."/>
            <person name="Chang Y.-J."/>
            <person name="Jeffries C."/>
            <person name="Kyrpides N."/>
            <person name="Ivanova N."/>
            <person name="Mikhailova N."/>
            <person name="Mouttaki H."/>
            <person name="Lin L."/>
            <person name="Zhou J."/>
            <person name="Hemme C.L."/>
            <person name="Woyke T."/>
        </authorList>
    </citation>
    <scope>NUCLEOTIDE SEQUENCE [LARGE SCALE GENOMIC DNA]</scope>
    <source>
        <strain evidence="2">WM1</strain>
    </source>
</reference>
<protein>
    <submittedName>
        <fullName evidence="2">Coenzyme A transferase</fullName>
    </submittedName>
</protein>
<dbReference type="eggNOG" id="COG1788">
    <property type="taxonomic scope" value="Bacteria"/>
</dbReference>
<comment type="similarity">
    <text evidence="1">Belongs to the 3-oxoacid CoA-transferase subunit B family.</text>
</comment>
<proteinExistence type="inferred from homology"/>
<dbReference type="Proteomes" id="UP000001662">
    <property type="component" value="Chromosome"/>
</dbReference>
<organism evidence="2 3">
    <name type="scientific">Lacrimispora saccharolytica (strain ATCC 35040 / DSM 2544 / NRCC 2533 / WM1)</name>
    <name type="common">Clostridium saccharolyticum</name>
    <dbReference type="NCBI Taxonomy" id="610130"/>
    <lineage>
        <taxon>Bacteria</taxon>
        <taxon>Bacillati</taxon>
        <taxon>Bacillota</taxon>
        <taxon>Clostridia</taxon>
        <taxon>Lachnospirales</taxon>
        <taxon>Lachnospiraceae</taxon>
        <taxon>Lacrimispora</taxon>
    </lineage>
</organism>
<dbReference type="AlphaFoldDB" id="D9QZG0"/>
<dbReference type="EMBL" id="CP002109">
    <property type="protein sequence ID" value="ADL04411.1"/>
    <property type="molecule type" value="Genomic_DNA"/>
</dbReference>
<dbReference type="GO" id="GO:0008410">
    <property type="term" value="F:CoA-transferase activity"/>
    <property type="evidence" value="ECO:0007669"/>
    <property type="project" value="InterPro"/>
</dbReference>
<sequence length="270" mass="29394">MSKVISLQEAASRIQDGDILGLGGNVLHRAPMAMVRELVRQKKRNLKLVKTAGAMDVDLLCFGGCVTSVDAGFISYESEYSLAGHYRRAVESGAVKGNEHACYTVISALRAASYGVGFMPVKGLVISDLIDANDYFIRVEDPFTKEPVTVVRAIRPDVAVLHVQEADEDGNARITGPLFEDVLFSRAAKRVILTTENIVHGSVFKGSQKKADIPRFLVEAVVKVPKGASPCSCPGLYDIDGKNLKEFKGLKDMDGLYAYLKAFEKSDYKG</sequence>
<dbReference type="PANTHER" id="PTHR43293:SF3">
    <property type="entry name" value="CHOLESTEROL RING-CLEAVING HYDROLASE IPDB SUBUNIT"/>
    <property type="match status" value="1"/>
</dbReference>
<accession>D9QZG0</accession>
<evidence type="ECO:0000256" key="1">
    <source>
        <dbReference type="ARBA" id="ARBA00007047"/>
    </source>
</evidence>